<dbReference type="EMBL" id="SNRW01008336">
    <property type="protein sequence ID" value="KAA6379682.1"/>
    <property type="molecule type" value="Genomic_DNA"/>
</dbReference>
<name>A0A5J4VB90_9EUKA</name>
<dbReference type="Proteomes" id="UP000324800">
    <property type="component" value="Unassembled WGS sequence"/>
</dbReference>
<accession>A0A5J4VB90</accession>
<organism evidence="1 2">
    <name type="scientific">Streblomastix strix</name>
    <dbReference type="NCBI Taxonomy" id="222440"/>
    <lineage>
        <taxon>Eukaryota</taxon>
        <taxon>Metamonada</taxon>
        <taxon>Preaxostyla</taxon>
        <taxon>Oxymonadida</taxon>
        <taxon>Streblomastigidae</taxon>
        <taxon>Streblomastix</taxon>
    </lineage>
</organism>
<proteinExistence type="predicted"/>
<gene>
    <name evidence="1" type="ORF">EZS28_024792</name>
</gene>
<dbReference type="AlphaFoldDB" id="A0A5J4VB90"/>
<reference evidence="1 2" key="1">
    <citation type="submission" date="2019-03" db="EMBL/GenBank/DDBJ databases">
        <title>Single cell metagenomics reveals metabolic interactions within the superorganism composed of flagellate Streblomastix strix and complex community of Bacteroidetes bacteria on its surface.</title>
        <authorList>
            <person name="Treitli S.C."/>
            <person name="Kolisko M."/>
            <person name="Husnik F."/>
            <person name="Keeling P."/>
            <person name="Hampl V."/>
        </authorList>
    </citation>
    <scope>NUCLEOTIDE SEQUENCE [LARGE SCALE GENOMIC DNA]</scope>
    <source>
        <strain evidence="1">ST1C</strain>
    </source>
</reference>
<evidence type="ECO:0000313" key="1">
    <source>
        <dbReference type="EMBL" id="KAA6379682.1"/>
    </source>
</evidence>
<protein>
    <submittedName>
        <fullName evidence="1">Uncharacterized protein</fullName>
    </submittedName>
</protein>
<comment type="caution">
    <text evidence="1">The sequence shown here is derived from an EMBL/GenBank/DDBJ whole genome shotgun (WGS) entry which is preliminary data.</text>
</comment>
<sequence>MNDELAQACVDGLKNLDIHNYPEPINMEVSLLSILSGLYEISNEQIRLQGINNIRKFNKLSANAEKNNGQAASNGERKPSPRILTKILRESFKWVI</sequence>
<evidence type="ECO:0000313" key="2">
    <source>
        <dbReference type="Proteomes" id="UP000324800"/>
    </source>
</evidence>